<organism evidence="2 3">
    <name type="scientific">Mycobacterium yunnanensis</name>
    <dbReference type="NCBI Taxonomy" id="368477"/>
    <lineage>
        <taxon>Bacteria</taxon>
        <taxon>Bacillati</taxon>
        <taxon>Actinomycetota</taxon>
        <taxon>Actinomycetes</taxon>
        <taxon>Mycobacteriales</taxon>
        <taxon>Mycobacteriaceae</taxon>
        <taxon>Mycobacterium</taxon>
    </lineage>
</organism>
<dbReference type="PANTHER" id="PTHR40274">
    <property type="entry name" value="VIRGINIAMYCIN B LYASE"/>
    <property type="match status" value="1"/>
</dbReference>
<protein>
    <submittedName>
        <fullName evidence="2">SMP-30/gluconolactonase/LRE family protein</fullName>
    </submittedName>
</protein>
<accession>A0A9X2Z4I7</accession>
<dbReference type="InterPro" id="IPR013658">
    <property type="entry name" value="SGL"/>
</dbReference>
<dbReference type="InterPro" id="IPR011042">
    <property type="entry name" value="6-blade_b-propeller_TolB-like"/>
</dbReference>
<name>A0A9X2Z4I7_9MYCO</name>
<evidence type="ECO:0000259" key="1">
    <source>
        <dbReference type="Pfam" id="PF08450"/>
    </source>
</evidence>
<dbReference type="PANTHER" id="PTHR40274:SF4">
    <property type="entry name" value="BLL1406 PROTEIN"/>
    <property type="match status" value="1"/>
</dbReference>
<dbReference type="Gene3D" id="2.120.10.30">
    <property type="entry name" value="TolB, C-terminal domain"/>
    <property type="match status" value="3"/>
</dbReference>
<reference evidence="2" key="1">
    <citation type="submission" date="2020-07" db="EMBL/GenBank/DDBJ databases">
        <authorList>
            <person name="Pettersson B.M.F."/>
            <person name="Behra P.R.K."/>
            <person name="Ramesh M."/>
            <person name="Das S."/>
            <person name="Dasgupta S."/>
            <person name="Kirsebom L.A."/>
        </authorList>
    </citation>
    <scope>NUCLEOTIDE SEQUENCE</scope>
    <source>
        <strain evidence="2">DSM 44838</strain>
    </source>
</reference>
<evidence type="ECO:0000313" key="2">
    <source>
        <dbReference type="EMBL" id="MCV7423213.1"/>
    </source>
</evidence>
<dbReference type="InterPro" id="IPR011044">
    <property type="entry name" value="Quino_amine_DH_bsu"/>
</dbReference>
<dbReference type="AlphaFoldDB" id="A0A9X2Z4I7"/>
<dbReference type="EMBL" id="JACKVK010000011">
    <property type="protein sequence ID" value="MCV7423213.1"/>
    <property type="molecule type" value="Genomic_DNA"/>
</dbReference>
<dbReference type="Pfam" id="PF08450">
    <property type="entry name" value="SGL"/>
    <property type="match status" value="1"/>
</dbReference>
<dbReference type="InterPro" id="IPR051344">
    <property type="entry name" value="Vgb"/>
</dbReference>
<reference evidence="2" key="2">
    <citation type="journal article" date="2022" name="BMC Genomics">
        <title>Comparative genome analysis of mycobacteria focusing on tRNA and non-coding RNA.</title>
        <authorList>
            <person name="Behra P.R.K."/>
            <person name="Pettersson B.M.F."/>
            <person name="Ramesh M."/>
            <person name="Das S."/>
            <person name="Dasgupta S."/>
            <person name="Kirsebom L.A."/>
        </authorList>
    </citation>
    <scope>NUCLEOTIDE SEQUENCE</scope>
    <source>
        <strain evidence="2">DSM 44838</strain>
    </source>
</reference>
<keyword evidence="3" id="KW-1185">Reference proteome</keyword>
<comment type="caution">
    <text evidence="2">The sequence shown here is derived from an EMBL/GenBank/DDBJ whole genome shotgun (WGS) entry which is preliminary data.</text>
</comment>
<dbReference type="SUPFAM" id="SSF50969">
    <property type="entry name" value="YVTN repeat-like/Quinoprotein amine dehydrogenase"/>
    <property type="match status" value="1"/>
</dbReference>
<sequence>MVRAVASATVNRYAASTSPSTAHGWEFRRLTAPSRLFGANGLRTGPDGRIYVAQVTGSQISALDVTTGALDTVSATGGAIVAPDDVAFDDRGNLYATEVMDGRVSVRETTGITRVVRDDIPSANGITFDRGRLFVGECREGGRLLEFDLAGGPPRVILDDVPSPNAMEVGPDGLLYFPVMGANEIWRIHPDGGDVQVVATGLGVPDSVKFGADGCIVSTQVATGQVLRVDPRTGTHTVLAQLSPGLDNCTIVGSGADARLYVSNFTGEITEVGPDGATRTTLPGALNWPLDLTVGADGRLYVADGTYLYRVDDGSLTTVGMLFSPGYPGFIRGVAAGPAGEFVVATSGGQIARYRPTSGESDFLATGFDQLYGIAPALGGFAFVEQGAGRVLLVDESGTVSVIAAGLDTAVGVTTSSDGGVLVAESGAGRVVRVTPSGTETVVDGLERPQGVAVADSTLFITDAGDKSVVAVDLVTGMRCSIATGLAIGPPPGVVPKPLRGMPPFSGPQGPFAGITVGPDGTIYLSCDGDGSVAALRRVERS</sequence>
<gene>
    <name evidence="2" type="ORF">H7K45_21905</name>
</gene>
<dbReference type="SUPFAM" id="SSF63829">
    <property type="entry name" value="Calcium-dependent phosphotriesterase"/>
    <property type="match status" value="2"/>
</dbReference>
<feature type="domain" description="SMP-30/Gluconolactonase/LRE-like region" evidence="1">
    <location>
        <begin position="34"/>
        <end position="263"/>
    </location>
</feature>
<evidence type="ECO:0000313" key="3">
    <source>
        <dbReference type="Proteomes" id="UP001141629"/>
    </source>
</evidence>
<dbReference type="Proteomes" id="UP001141629">
    <property type="component" value="Unassembled WGS sequence"/>
</dbReference>
<proteinExistence type="predicted"/>
<dbReference type="RefSeq" id="WP_263998094.1">
    <property type="nucleotide sequence ID" value="NZ_JACKVK010000011.1"/>
</dbReference>